<evidence type="ECO:0000256" key="5">
    <source>
        <dbReference type="ARBA" id="ARBA00023242"/>
    </source>
</evidence>
<dbReference type="Proteomes" id="UP000079169">
    <property type="component" value="Unplaced"/>
</dbReference>
<dbReference type="PANTHER" id="PTHR46481">
    <property type="entry name" value="ZINC FINGER BED DOMAIN-CONTAINING PROTEIN 4"/>
    <property type="match status" value="1"/>
</dbReference>
<keyword evidence="5" id="KW-0539">Nucleus</keyword>
<dbReference type="KEGG" id="dci:113467823"/>
<dbReference type="InterPro" id="IPR012337">
    <property type="entry name" value="RNaseH-like_sf"/>
</dbReference>
<protein>
    <submittedName>
        <fullName evidence="7">Zinc finger BED domain-containing protein 4-like</fullName>
    </submittedName>
</protein>
<keyword evidence="6" id="KW-1185">Reference proteome</keyword>
<dbReference type="GO" id="GO:0008270">
    <property type="term" value="F:zinc ion binding"/>
    <property type="evidence" value="ECO:0007669"/>
    <property type="project" value="UniProtKB-KW"/>
</dbReference>
<organism evidence="6 7">
    <name type="scientific">Diaphorina citri</name>
    <name type="common">Asian citrus psyllid</name>
    <dbReference type="NCBI Taxonomy" id="121845"/>
    <lineage>
        <taxon>Eukaryota</taxon>
        <taxon>Metazoa</taxon>
        <taxon>Ecdysozoa</taxon>
        <taxon>Arthropoda</taxon>
        <taxon>Hexapoda</taxon>
        <taxon>Insecta</taxon>
        <taxon>Pterygota</taxon>
        <taxon>Neoptera</taxon>
        <taxon>Paraneoptera</taxon>
        <taxon>Hemiptera</taxon>
        <taxon>Sternorrhyncha</taxon>
        <taxon>Psylloidea</taxon>
        <taxon>Psyllidae</taxon>
        <taxon>Diaphorininae</taxon>
        <taxon>Diaphorina</taxon>
    </lineage>
</organism>
<evidence type="ECO:0000256" key="2">
    <source>
        <dbReference type="ARBA" id="ARBA00022723"/>
    </source>
</evidence>
<evidence type="ECO:0000313" key="7">
    <source>
        <dbReference type="RefSeq" id="XP_026680058.1"/>
    </source>
</evidence>
<reference evidence="7" key="1">
    <citation type="submission" date="2025-08" db="UniProtKB">
        <authorList>
            <consortium name="RefSeq"/>
        </authorList>
    </citation>
    <scope>IDENTIFICATION</scope>
</reference>
<gene>
    <name evidence="7" type="primary">LOC113467823</name>
</gene>
<keyword evidence="2" id="KW-0479">Metal-binding</keyword>
<evidence type="ECO:0000256" key="3">
    <source>
        <dbReference type="ARBA" id="ARBA00022771"/>
    </source>
</evidence>
<dbReference type="RefSeq" id="XP_026680058.1">
    <property type="nucleotide sequence ID" value="XM_026824257.1"/>
</dbReference>
<dbReference type="SUPFAM" id="SSF53098">
    <property type="entry name" value="Ribonuclease H-like"/>
    <property type="match status" value="1"/>
</dbReference>
<comment type="subcellular location">
    <subcellularLocation>
        <location evidence="1">Nucleus</location>
    </subcellularLocation>
</comment>
<dbReference type="AlphaFoldDB" id="A0A3Q0IZD3"/>
<dbReference type="STRING" id="121845.A0A3Q0IZD3"/>
<evidence type="ECO:0000256" key="1">
    <source>
        <dbReference type="ARBA" id="ARBA00004123"/>
    </source>
</evidence>
<proteinExistence type="predicted"/>
<keyword evidence="3" id="KW-0863">Zinc-finger</keyword>
<accession>A0A3Q0IZD3</accession>
<dbReference type="GeneID" id="113467823"/>
<sequence>MNNWQQIPCFAHTINLVVKDGLRDNVACIVKKIKSIVEYFKRSTSAKAKLDAIIHQLELPKLKLKQEVSTRWNSTYDMIARALKLKDAIVTVMAILNLEPELPSLTAIEWTLGSQVVDVLEI</sequence>
<dbReference type="InterPro" id="IPR052035">
    <property type="entry name" value="ZnF_BED_domain_contain"/>
</dbReference>
<dbReference type="GO" id="GO:0005634">
    <property type="term" value="C:nucleus"/>
    <property type="evidence" value="ECO:0007669"/>
    <property type="project" value="UniProtKB-SubCell"/>
</dbReference>
<dbReference type="PANTHER" id="PTHR46481:SF10">
    <property type="entry name" value="ZINC FINGER BED DOMAIN-CONTAINING PROTEIN 39"/>
    <property type="match status" value="1"/>
</dbReference>
<evidence type="ECO:0000313" key="6">
    <source>
        <dbReference type="Proteomes" id="UP000079169"/>
    </source>
</evidence>
<dbReference type="PaxDb" id="121845-A0A3Q0IZD3"/>
<name>A0A3Q0IZD3_DIACI</name>
<evidence type="ECO:0000256" key="4">
    <source>
        <dbReference type="ARBA" id="ARBA00022833"/>
    </source>
</evidence>
<keyword evidence="4" id="KW-0862">Zinc</keyword>